<keyword evidence="3 8" id="KW-0732">Signal</keyword>
<comment type="similarity">
    <text evidence="5">Belongs to the bacterial secretin family.</text>
</comment>
<evidence type="ECO:0000259" key="10">
    <source>
        <dbReference type="Pfam" id="PF03958"/>
    </source>
</evidence>
<evidence type="ECO:0000256" key="1">
    <source>
        <dbReference type="ARBA" id="ARBA00004370"/>
    </source>
</evidence>
<keyword evidence="13" id="KW-1185">Reference proteome</keyword>
<evidence type="ECO:0000313" key="12">
    <source>
        <dbReference type="EMBL" id="MCJ8499379.1"/>
    </source>
</evidence>
<evidence type="ECO:0008006" key="14">
    <source>
        <dbReference type="Google" id="ProtNLM"/>
    </source>
</evidence>
<evidence type="ECO:0000313" key="13">
    <source>
        <dbReference type="Proteomes" id="UP001165427"/>
    </source>
</evidence>
<evidence type="ECO:0000256" key="3">
    <source>
        <dbReference type="ARBA" id="ARBA00022729"/>
    </source>
</evidence>
<organism evidence="12 13">
    <name type="scientific">Desulfatitalea alkaliphila</name>
    <dbReference type="NCBI Taxonomy" id="2929485"/>
    <lineage>
        <taxon>Bacteria</taxon>
        <taxon>Pseudomonadati</taxon>
        <taxon>Thermodesulfobacteriota</taxon>
        <taxon>Desulfobacteria</taxon>
        <taxon>Desulfobacterales</taxon>
        <taxon>Desulfosarcinaceae</taxon>
        <taxon>Desulfatitalea</taxon>
    </lineage>
</organism>
<dbReference type="Gene3D" id="3.30.1370.120">
    <property type="match status" value="3"/>
</dbReference>
<comment type="caution">
    <text evidence="12">The sequence shown here is derived from an EMBL/GenBank/DDBJ whole genome shotgun (WGS) entry which is preliminary data.</text>
</comment>
<name>A0AA41UHU2_9BACT</name>
<keyword evidence="4" id="KW-0472">Membrane</keyword>
<dbReference type="Proteomes" id="UP001165427">
    <property type="component" value="Unassembled WGS sequence"/>
</dbReference>
<dbReference type="RefSeq" id="WP_246902650.1">
    <property type="nucleotide sequence ID" value="NZ_JALJRB010000002.1"/>
</dbReference>
<dbReference type="PANTHER" id="PTHR30332">
    <property type="entry name" value="PROBABLE GENERAL SECRETION PATHWAY PROTEIN D"/>
    <property type="match status" value="1"/>
</dbReference>
<reference evidence="12" key="1">
    <citation type="submission" date="2022-04" db="EMBL/GenBank/DDBJ databases">
        <title>Desulfatitalea alkaliphila sp. nov., a novel anaerobic sulfate-reducing bacterium isolated from terrestrial mud volcano, Taman Peninsula, Russia.</title>
        <authorList>
            <person name="Khomyakova M.A."/>
            <person name="Merkel A.Y."/>
            <person name="Slobodkin A.I."/>
        </authorList>
    </citation>
    <scope>NUCLEOTIDE SEQUENCE</scope>
    <source>
        <strain evidence="12">M08but</strain>
    </source>
</reference>
<dbReference type="InterPro" id="IPR004846">
    <property type="entry name" value="T2SS/T3SS_dom"/>
</dbReference>
<dbReference type="EMBL" id="JALJRB010000002">
    <property type="protein sequence ID" value="MCJ8499379.1"/>
    <property type="molecule type" value="Genomic_DNA"/>
</dbReference>
<dbReference type="Pfam" id="PF00263">
    <property type="entry name" value="Secretin"/>
    <property type="match status" value="1"/>
</dbReference>
<feature type="domain" description="Type II/III secretion system secretin-like" evidence="9">
    <location>
        <begin position="544"/>
        <end position="711"/>
    </location>
</feature>
<keyword evidence="6" id="KW-0813">Transport</keyword>
<feature type="domain" description="NolW-like" evidence="10">
    <location>
        <begin position="231"/>
        <end position="288"/>
    </location>
</feature>
<feature type="domain" description="NolW-like" evidence="10">
    <location>
        <begin position="371"/>
        <end position="483"/>
    </location>
</feature>
<evidence type="ECO:0000256" key="7">
    <source>
        <dbReference type="SAM" id="MobiDB-lite"/>
    </source>
</evidence>
<sequence>MTIPKPMPKHRPVLVLIALLACLTIIGACAHRPPAESKAANPPAPALEAEAPEARAVSTPITTEVPRQNDADPLPDKVQPFENPSDRLSVAGRAPRKALQTAPQRPGAILNANGSDPEPNPEASSKQGGITLNFDDADIYEVIRTMTSLLGINYIVDPGVRGRVTIQTAGAIRPDELFGVFYQILEANGLTAIEEGPVYRITTLKDAARLPLKTHHGTDHTPLPPGRRIVMQIIPLNNILAAEMTKLLTPFVSADGTIIADADTNTLLLVDRDSNIEKALQLVETFDIDLYEGVRYHFFRIDHVYVNDIVPVIESAMAAFPAGFRSEVKLIPIERINTLLVMARQQRQFDRVKDLLFKLDTPSEGTQSQIFIYSVQNGEADDLAGLLDRTFSKTAVQGQGEKPKEETVRRTDPNPFLRAEERPAEANQETVPVLESGALPGTLRGDIRIVPDTARNLLIIEALPTDWPMIQAVLARLDILARQVLIEAMIAEIRLDDRTELGLEFQYVEGPGWMSTTLLGAATGVGGLQYMIGQTNRWNATLSALAKKEKINVLSSPTLLASNGKEARIEIADEVPVASAQFRYGGGTEPPVTQTSIDYRTTGIILNVTPHINENGMVTMDIRQEVSQQAGNVTVGDQSYPSFFKRSVNTNLTVGHNQTIVLGGLIREDEERTRTGVPFLSRIPLLGFLFGKDVRSGVKTELIILITPRVIVHLGDVDAITDDFSQKVKRIRYPADS</sequence>
<comment type="subcellular location">
    <subcellularLocation>
        <location evidence="6">Cell outer membrane</location>
    </subcellularLocation>
    <subcellularLocation>
        <location evidence="1">Membrane</location>
    </subcellularLocation>
</comment>
<evidence type="ECO:0000259" key="11">
    <source>
        <dbReference type="Pfam" id="PF21305"/>
    </source>
</evidence>
<dbReference type="GO" id="GO:0015627">
    <property type="term" value="C:type II protein secretion system complex"/>
    <property type="evidence" value="ECO:0007669"/>
    <property type="project" value="TreeGrafter"/>
</dbReference>
<evidence type="ECO:0000256" key="5">
    <source>
        <dbReference type="RuleBase" id="RU004003"/>
    </source>
</evidence>
<evidence type="ECO:0000256" key="2">
    <source>
        <dbReference type="ARBA" id="ARBA00022692"/>
    </source>
</evidence>
<keyword evidence="2" id="KW-0812">Transmembrane</keyword>
<gene>
    <name evidence="12" type="ORF">MRX98_02240</name>
</gene>
<dbReference type="Pfam" id="PF03958">
    <property type="entry name" value="Secretin_N"/>
    <property type="match status" value="2"/>
</dbReference>
<feature type="signal peptide" evidence="8">
    <location>
        <begin position="1"/>
        <end position="30"/>
    </location>
</feature>
<feature type="domain" description="GspD-like N0" evidence="11">
    <location>
        <begin position="132"/>
        <end position="201"/>
    </location>
</feature>
<proteinExistence type="inferred from homology"/>
<protein>
    <recommendedName>
        <fullName evidence="14">General secretion pathway protein D</fullName>
    </recommendedName>
</protein>
<dbReference type="InterPro" id="IPR050810">
    <property type="entry name" value="Bact_Secretion_Sys_Channel"/>
</dbReference>
<dbReference type="GO" id="GO:0009306">
    <property type="term" value="P:protein secretion"/>
    <property type="evidence" value="ECO:0007669"/>
    <property type="project" value="InterPro"/>
</dbReference>
<dbReference type="Pfam" id="PF21305">
    <property type="entry name" value="type_II_gspD_N0"/>
    <property type="match status" value="1"/>
</dbReference>
<feature type="chain" id="PRO_5041305639" description="General secretion pathway protein D" evidence="8">
    <location>
        <begin position="31"/>
        <end position="737"/>
    </location>
</feature>
<dbReference type="InterPro" id="IPR001775">
    <property type="entry name" value="GspD/PilQ"/>
</dbReference>
<evidence type="ECO:0000256" key="8">
    <source>
        <dbReference type="SAM" id="SignalP"/>
    </source>
</evidence>
<evidence type="ECO:0000259" key="9">
    <source>
        <dbReference type="Pfam" id="PF00263"/>
    </source>
</evidence>
<dbReference type="PROSITE" id="PS51257">
    <property type="entry name" value="PROKAR_LIPOPROTEIN"/>
    <property type="match status" value="1"/>
</dbReference>
<dbReference type="PRINTS" id="PR00811">
    <property type="entry name" value="BCTERIALGSPD"/>
</dbReference>
<dbReference type="InterPro" id="IPR038591">
    <property type="entry name" value="NolW-like_sf"/>
</dbReference>
<dbReference type="AlphaFoldDB" id="A0AA41UHU2"/>
<dbReference type="PANTHER" id="PTHR30332:SF25">
    <property type="entry name" value="SECRETIN XPSD"/>
    <property type="match status" value="1"/>
</dbReference>
<feature type="region of interest" description="Disordered" evidence="7">
    <location>
        <begin position="34"/>
        <end position="130"/>
    </location>
</feature>
<dbReference type="InterPro" id="IPR005644">
    <property type="entry name" value="NolW-like"/>
</dbReference>
<evidence type="ECO:0000256" key="4">
    <source>
        <dbReference type="ARBA" id="ARBA00023136"/>
    </source>
</evidence>
<accession>A0AA41UHU2</accession>
<dbReference type="InterPro" id="IPR049371">
    <property type="entry name" value="GspD-like_N0"/>
</dbReference>
<dbReference type="GO" id="GO:0009279">
    <property type="term" value="C:cell outer membrane"/>
    <property type="evidence" value="ECO:0007669"/>
    <property type="project" value="UniProtKB-SubCell"/>
</dbReference>
<evidence type="ECO:0000256" key="6">
    <source>
        <dbReference type="RuleBase" id="RU004004"/>
    </source>
</evidence>